<dbReference type="EC" id="3.1.11.3" evidence="2"/>
<evidence type="ECO:0000313" key="3">
    <source>
        <dbReference type="Proteomes" id="UP000225772"/>
    </source>
</evidence>
<reference evidence="2 3" key="1">
    <citation type="journal article" date="2017" name="Sci. Rep.">
        <title>Characterization and diversity of phages infecting Aeromonas salmonicida subsp. salmonicida.</title>
        <authorList>
            <person name="Vincent A.T."/>
            <person name="Paquet V.E."/>
            <person name="Bernatchez A."/>
            <person name="Tremblay D.M."/>
            <person name="Moineau S."/>
            <person name="Charette S.J."/>
        </authorList>
    </citation>
    <scope>NUCLEOTIDE SEQUENCE [LARGE SCALE GENOMIC DNA]</scope>
</reference>
<protein>
    <submittedName>
        <fullName evidence="2">Exonuclease</fullName>
        <ecNumber evidence="2">3.1.11.3</ecNumber>
    </submittedName>
</protein>
<keyword evidence="2" id="KW-0378">Hydrolase</keyword>
<dbReference type="InterPro" id="IPR051703">
    <property type="entry name" value="NF-kappa-B_Signaling_Reg"/>
</dbReference>
<dbReference type="InterPro" id="IPR019080">
    <property type="entry name" value="YqaJ_viral_recombinase"/>
</dbReference>
<feature type="domain" description="YqaJ viral recombinase" evidence="1">
    <location>
        <begin position="21"/>
        <end position="163"/>
    </location>
</feature>
<dbReference type="PANTHER" id="PTHR46609:SF6">
    <property type="entry name" value="EXONUCLEASE, PHAGE-TYPE_RECB, C-TERMINAL DOMAIN-CONTAINING PROTEIN-RELATED"/>
    <property type="match status" value="1"/>
</dbReference>
<dbReference type="Gene3D" id="3.90.320.10">
    <property type="match status" value="1"/>
</dbReference>
<dbReference type="Proteomes" id="UP000225772">
    <property type="component" value="Segment"/>
</dbReference>
<dbReference type="InterPro" id="IPR011335">
    <property type="entry name" value="Restrct_endonuc-II-like"/>
</dbReference>
<proteinExistence type="predicted"/>
<dbReference type="GO" id="GO:0051908">
    <property type="term" value="F:double-stranded DNA 5'-3' DNA exonuclease activity"/>
    <property type="evidence" value="ECO:0007669"/>
    <property type="project" value="UniProtKB-EC"/>
</dbReference>
<dbReference type="InterPro" id="IPR011604">
    <property type="entry name" value="PDDEXK-like_dom_sf"/>
</dbReference>
<dbReference type="EMBL" id="KY290953">
    <property type="protein sequence ID" value="APU01240.1"/>
    <property type="molecule type" value="Genomic_DNA"/>
</dbReference>
<sequence>MIFTNSITGVNVYDMEQGSDDWKLHRLGVVTASRAHDIIKTGKAKGSYSESRKAYMLELIAQVCTGLVPDSASFKQAEWGHENEPLAREAYEALEFVSVNQCGLIYSDESMRCAISPDGIMEDRGLEIKNPFTSQVHIATLLDGKIKPEYVTQCQYSLWVTGLDRWDFASFDWRMRGRPENRLVVIPQYRDEEVMARFDEEIPKFCAEMDEALERLGFKFGQQWERI</sequence>
<evidence type="ECO:0000259" key="1">
    <source>
        <dbReference type="Pfam" id="PF09588"/>
    </source>
</evidence>
<name>A0A219YBA9_9CAUD</name>
<keyword evidence="2" id="KW-0540">Nuclease</keyword>
<keyword evidence="2" id="KW-0269">Exonuclease</keyword>
<organism evidence="2 3">
    <name type="scientific">Aeromonas phage 51</name>
    <dbReference type="NCBI Taxonomy" id="1932901"/>
    <lineage>
        <taxon>Viruses</taxon>
        <taxon>Duplodnaviria</taxon>
        <taxon>Heunggongvirae</taxon>
        <taxon>Uroviricota</taxon>
        <taxon>Caudoviricetes</taxon>
        <taxon>Popoffvirus</taxon>
        <taxon>Popoffvirus pv56</taxon>
    </lineage>
</organism>
<evidence type="ECO:0000313" key="2">
    <source>
        <dbReference type="EMBL" id="APU01240.1"/>
    </source>
</evidence>
<accession>A0A219YBA9</accession>
<dbReference type="SUPFAM" id="SSF52980">
    <property type="entry name" value="Restriction endonuclease-like"/>
    <property type="match status" value="1"/>
</dbReference>
<dbReference type="PANTHER" id="PTHR46609">
    <property type="entry name" value="EXONUCLEASE, PHAGE-TYPE/RECB, C-TERMINAL DOMAIN-CONTAINING PROTEIN"/>
    <property type="match status" value="1"/>
</dbReference>
<dbReference type="CDD" id="cd22343">
    <property type="entry name" value="PDDEXK_lambda_exonuclease-like"/>
    <property type="match status" value="1"/>
</dbReference>
<dbReference type="Pfam" id="PF09588">
    <property type="entry name" value="YqaJ"/>
    <property type="match status" value="1"/>
</dbReference>